<comment type="caution">
    <text evidence="1">The sequence shown here is derived from an EMBL/GenBank/DDBJ whole genome shotgun (WGS) entry which is preliminary data.</text>
</comment>
<dbReference type="Proteomes" id="UP000298159">
    <property type="component" value="Unassembled WGS sequence"/>
</dbReference>
<sequence>MSFKVGLRGEASSLGAQLYFVCAQEGVGPDRAPVIKTEFRYAPASRGEVSYKGNMQLLNEVSYRLAKQLSCQQSSDLNMKQVTE</sequence>
<organism evidence="1 2">
    <name type="scientific">Streptomyces bauhiniae</name>
    <dbReference type="NCBI Taxonomy" id="2340725"/>
    <lineage>
        <taxon>Bacteria</taxon>
        <taxon>Bacillati</taxon>
        <taxon>Actinomycetota</taxon>
        <taxon>Actinomycetes</taxon>
        <taxon>Kitasatosporales</taxon>
        <taxon>Streptomycetaceae</taxon>
        <taxon>Streptomyces</taxon>
    </lineage>
</organism>
<accession>A0A4Z1CTN8</accession>
<dbReference type="AlphaFoldDB" id="A0A4Z1CTN8"/>
<gene>
    <name evidence="1" type="ORF">E5083_30780</name>
</gene>
<name>A0A4Z1CTN8_9ACTN</name>
<reference evidence="1 2" key="1">
    <citation type="submission" date="2019-04" db="EMBL/GenBank/DDBJ databases">
        <title>Streptomyces sp. nov. Bv016 isolated from bark of Buahinia variegata.</title>
        <authorList>
            <person name="Kanchanasin P."/>
            <person name="Tanasupawat S."/>
            <person name="Yuki M."/>
            <person name="Kudo T."/>
        </authorList>
    </citation>
    <scope>NUCLEOTIDE SEQUENCE [LARGE SCALE GENOMIC DNA]</scope>
    <source>
        <strain evidence="1 2">Bv016</strain>
    </source>
</reference>
<evidence type="ECO:0000313" key="1">
    <source>
        <dbReference type="EMBL" id="TGN72184.1"/>
    </source>
</evidence>
<proteinExistence type="predicted"/>
<dbReference type="EMBL" id="SRRT01000014">
    <property type="protein sequence ID" value="TGN72184.1"/>
    <property type="molecule type" value="Genomic_DNA"/>
</dbReference>
<dbReference type="GeneID" id="95451958"/>
<dbReference type="RefSeq" id="WP_135788969.1">
    <property type="nucleotide sequence ID" value="NZ_SRRT01000014.1"/>
</dbReference>
<keyword evidence="2" id="KW-1185">Reference proteome</keyword>
<protein>
    <submittedName>
        <fullName evidence="1">Uncharacterized protein</fullName>
    </submittedName>
</protein>
<evidence type="ECO:0000313" key="2">
    <source>
        <dbReference type="Proteomes" id="UP000298159"/>
    </source>
</evidence>